<dbReference type="Proteomes" id="UP000288168">
    <property type="component" value="Unassembled WGS sequence"/>
</dbReference>
<comment type="caution">
    <text evidence="1">The sequence shown here is derived from an EMBL/GenBank/DDBJ whole genome shotgun (WGS) entry which is preliminary data.</text>
</comment>
<organism evidence="1 2">
    <name type="scientific">Fusarium duplospermum</name>
    <dbReference type="NCBI Taxonomy" id="1325734"/>
    <lineage>
        <taxon>Eukaryota</taxon>
        <taxon>Fungi</taxon>
        <taxon>Dikarya</taxon>
        <taxon>Ascomycota</taxon>
        <taxon>Pezizomycotina</taxon>
        <taxon>Sordariomycetes</taxon>
        <taxon>Hypocreomycetidae</taxon>
        <taxon>Hypocreales</taxon>
        <taxon>Nectriaceae</taxon>
        <taxon>Fusarium</taxon>
        <taxon>Fusarium solani species complex</taxon>
    </lineage>
</organism>
<keyword evidence="2" id="KW-1185">Reference proteome</keyword>
<name>A0A428NYG7_9HYPO</name>
<reference evidence="1 2" key="1">
    <citation type="submission" date="2017-06" db="EMBL/GenBank/DDBJ databases">
        <title>Comparative genomic analysis of Ambrosia Fusariam Clade fungi.</title>
        <authorList>
            <person name="Stajich J.E."/>
            <person name="Carrillo J."/>
            <person name="Kijimoto T."/>
            <person name="Eskalen A."/>
            <person name="O'Donnell K."/>
            <person name="Kasson M."/>
        </authorList>
    </citation>
    <scope>NUCLEOTIDE SEQUENCE [LARGE SCALE GENOMIC DNA]</scope>
    <source>
        <strain evidence="1 2">NRRL62584</strain>
    </source>
</reference>
<evidence type="ECO:0000313" key="2">
    <source>
        <dbReference type="Proteomes" id="UP000288168"/>
    </source>
</evidence>
<accession>A0A428NYG7</accession>
<dbReference type="AlphaFoldDB" id="A0A428NYG7"/>
<dbReference type="OrthoDB" id="5102889at2759"/>
<proteinExistence type="predicted"/>
<gene>
    <name evidence="1" type="ORF">CEP54_014098</name>
</gene>
<dbReference type="EMBL" id="NKCI01000252">
    <property type="protein sequence ID" value="RSL45855.1"/>
    <property type="molecule type" value="Genomic_DNA"/>
</dbReference>
<sequence>MDNQYGVPSTPEGASAWHVLCSDKYNCTANGKCLDDLEALPESKRHRLLRQCLVETAPLVIRHPIYETYQQSIHCFRLLKERFEDTSSGQRLIQEARRIFYEENSFVVFWAGLNHFLEDILGHWTNAISVKLLVRRVTVKVGRHECPNAGLAEVLSHFSALDNCPNLESISFEWWGPPRLSTSNLAMELERACLDHGSDSEAESDQTLRDPFASEYAYLSDGDDLETVQR</sequence>
<evidence type="ECO:0000313" key="1">
    <source>
        <dbReference type="EMBL" id="RSL45855.1"/>
    </source>
</evidence>
<protein>
    <submittedName>
        <fullName evidence="1">Uncharacterized protein</fullName>
    </submittedName>
</protein>